<dbReference type="GO" id="GO:0006412">
    <property type="term" value="P:translation"/>
    <property type="evidence" value="ECO:0007669"/>
    <property type="project" value="UniProtKB-UniRule"/>
</dbReference>
<dbReference type="PANTHER" id="PTHR13479">
    <property type="entry name" value="30S RIBOSOMAL PROTEIN S18"/>
    <property type="match status" value="1"/>
</dbReference>
<accession>A0A1F8B8P7</accession>
<dbReference type="GO" id="GO:0022627">
    <property type="term" value="C:cytosolic small ribosomal subunit"/>
    <property type="evidence" value="ECO:0007669"/>
    <property type="project" value="TreeGrafter"/>
</dbReference>
<evidence type="ECO:0000256" key="5">
    <source>
        <dbReference type="RuleBase" id="RU003910"/>
    </source>
</evidence>
<dbReference type="InterPro" id="IPR001648">
    <property type="entry name" value="Ribosomal_bS18"/>
</dbReference>
<dbReference type="PANTHER" id="PTHR13479:SF40">
    <property type="entry name" value="SMALL RIBOSOMAL SUBUNIT PROTEIN BS18M"/>
    <property type="match status" value="1"/>
</dbReference>
<protein>
    <recommendedName>
        <fullName evidence="4">Small ribosomal subunit protein bS18</fullName>
    </recommendedName>
</protein>
<reference evidence="6 7" key="1">
    <citation type="journal article" date="2016" name="Nat. Commun.">
        <title>Thousands of microbial genomes shed light on interconnected biogeochemical processes in an aquifer system.</title>
        <authorList>
            <person name="Anantharaman K."/>
            <person name="Brown C.T."/>
            <person name="Hug L.A."/>
            <person name="Sharon I."/>
            <person name="Castelle C.J."/>
            <person name="Probst A.J."/>
            <person name="Thomas B.C."/>
            <person name="Singh A."/>
            <person name="Wilkins M.J."/>
            <person name="Karaoz U."/>
            <person name="Brodie E.L."/>
            <person name="Williams K.H."/>
            <person name="Hubbard S.S."/>
            <person name="Banfield J.F."/>
        </authorList>
    </citation>
    <scope>NUCLEOTIDE SEQUENCE [LARGE SCALE GENOMIC DNA]</scope>
</reference>
<gene>
    <name evidence="4" type="primary">rpsR</name>
    <name evidence="6" type="ORF">A2892_00040</name>
</gene>
<dbReference type="STRING" id="1802517.A2892_00040"/>
<comment type="similarity">
    <text evidence="1 4 5">Belongs to the bacterial ribosomal protein bS18 family.</text>
</comment>
<dbReference type="Gene3D" id="4.10.640.10">
    <property type="entry name" value="Ribosomal protein S18"/>
    <property type="match status" value="1"/>
</dbReference>
<sequence length="76" mass="8775">MLKKREKIKTPEKCFFCEEAKTPDYKDYKTLKKCLSDRAKILSAARTGVCSKHQRGLSKEIKRARNLGLLPFTQSI</sequence>
<comment type="subunit">
    <text evidence="4">Part of the 30S ribosomal subunit. Forms a tight heterodimer with protein bS6.</text>
</comment>
<evidence type="ECO:0000313" key="7">
    <source>
        <dbReference type="Proteomes" id="UP000176404"/>
    </source>
</evidence>
<evidence type="ECO:0000256" key="1">
    <source>
        <dbReference type="ARBA" id="ARBA00005589"/>
    </source>
</evidence>
<dbReference type="Pfam" id="PF01084">
    <property type="entry name" value="Ribosomal_S18"/>
    <property type="match status" value="1"/>
</dbReference>
<dbReference type="HAMAP" id="MF_00270">
    <property type="entry name" value="Ribosomal_bS18"/>
    <property type="match status" value="1"/>
</dbReference>
<proteinExistence type="inferred from homology"/>
<name>A0A1F8B8P7_9BACT</name>
<dbReference type="InterPro" id="IPR036870">
    <property type="entry name" value="Ribosomal_bS18_sf"/>
</dbReference>
<dbReference type="AlphaFoldDB" id="A0A1F8B8P7"/>
<dbReference type="GO" id="GO:0070181">
    <property type="term" value="F:small ribosomal subunit rRNA binding"/>
    <property type="evidence" value="ECO:0007669"/>
    <property type="project" value="TreeGrafter"/>
</dbReference>
<organism evidence="6 7">
    <name type="scientific">Candidatus Woesebacteria bacterium RIFCSPLOWO2_01_FULL_39_10b</name>
    <dbReference type="NCBI Taxonomy" id="1802517"/>
    <lineage>
        <taxon>Bacteria</taxon>
        <taxon>Candidatus Woeseibacteriota</taxon>
    </lineage>
</organism>
<keyword evidence="3 4" id="KW-0687">Ribonucleoprotein</keyword>
<keyword evidence="4" id="KW-0699">rRNA-binding</keyword>
<dbReference type="GO" id="GO:0003735">
    <property type="term" value="F:structural constituent of ribosome"/>
    <property type="evidence" value="ECO:0007669"/>
    <property type="project" value="InterPro"/>
</dbReference>
<dbReference type="Proteomes" id="UP000176404">
    <property type="component" value="Unassembled WGS sequence"/>
</dbReference>
<dbReference type="EMBL" id="MGHD01000004">
    <property type="protein sequence ID" value="OGM60413.1"/>
    <property type="molecule type" value="Genomic_DNA"/>
</dbReference>
<dbReference type="NCBIfam" id="TIGR00165">
    <property type="entry name" value="S18"/>
    <property type="match status" value="1"/>
</dbReference>
<comment type="function">
    <text evidence="4">Binds as a heterodimer with protein bS6 to the central domain of the 16S rRNA, where it helps stabilize the platform of the 30S subunit.</text>
</comment>
<evidence type="ECO:0000313" key="6">
    <source>
        <dbReference type="EMBL" id="OGM60413.1"/>
    </source>
</evidence>
<dbReference type="SUPFAM" id="SSF46911">
    <property type="entry name" value="Ribosomal protein S18"/>
    <property type="match status" value="1"/>
</dbReference>
<comment type="caution">
    <text evidence="6">The sequence shown here is derived from an EMBL/GenBank/DDBJ whole genome shotgun (WGS) entry which is preliminary data.</text>
</comment>
<evidence type="ECO:0000256" key="3">
    <source>
        <dbReference type="ARBA" id="ARBA00023274"/>
    </source>
</evidence>
<evidence type="ECO:0000256" key="2">
    <source>
        <dbReference type="ARBA" id="ARBA00022980"/>
    </source>
</evidence>
<keyword evidence="4" id="KW-0694">RNA-binding</keyword>
<keyword evidence="2 4" id="KW-0689">Ribosomal protein</keyword>
<evidence type="ECO:0000256" key="4">
    <source>
        <dbReference type="HAMAP-Rule" id="MF_00270"/>
    </source>
</evidence>
<dbReference type="PRINTS" id="PR00974">
    <property type="entry name" value="RIBOSOMALS18"/>
</dbReference>